<evidence type="ECO:0000313" key="3">
    <source>
        <dbReference type="Proteomes" id="UP000050949"/>
    </source>
</evidence>
<name>A0A0R1XLI0_9LACO</name>
<dbReference type="AlphaFoldDB" id="A0A0R1XLI0"/>
<dbReference type="Proteomes" id="UP000050949">
    <property type="component" value="Unassembled WGS sequence"/>
</dbReference>
<evidence type="ECO:0000313" key="2">
    <source>
        <dbReference type="EMBL" id="KRM27548.1"/>
    </source>
</evidence>
<comment type="caution">
    <text evidence="2">The sequence shown here is derived from an EMBL/GenBank/DDBJ whole genome shotgun (WGS) entry which is preliminary data.</text>
</comment>
<keyword evidence="1" id="KW-0732">Signal</keyword>
<protein>
    <recommendedName>
        <fullName evidence="4">Teichoic acid-binding N-acetylmuramoyl L-alalanine amidase</fullName>
    </recommendedName>
</protein>
<reference evidence="2 3" key="1">
    <citation type="journal article" date="2015" name="Genome Announc.">
        <title>Expanding the biotechnology potential of lactobacilli through comparative genomics of 213 strains and associated genera.</title>
        <authorList>
            <person name="Sun Z."/>
            <person name="Harris H.M."/>
            <person name="McCann A."/>
            <person name="Guo C."/>
            <person name="Argimon S."/>
            <person name="Zhang W."/>
            <person name="Yang X."/>
            <person name="Jeffery I.B."/>
            <person name="Cooney J.C."/>
            <person name="Kagawa T.F."/>
            <person name="Liu W."/>
            <person name="Song Y."/>
            <person name="Salvetti E."/>
            <person name="Wrobel A."/>
            <person name="Rasinkangas P."/>
            <person name="Parkhill J."/>
            <person name="Rea M.C."/>
            <person name="O'Sullivan O."/>
            <person name="Ritari J."/>
            <person name="Douillard F.P."/>
            <person name="Paul Ross R."/>
            <person name="Yang R."/>
            <person name="Briner A.E."/>
            <person name="Felis G.E."/>
            <person name="de Vos W.M."/>
            <person name="Barrangou R."/>
            <person name="Klaenhammer T.R."/>
            <person name="Caufield P.W."/>
            <person name="Cui Y."/>
            <person name="Zhang H."/>
            <person name="O'Toole P.W."/>
        </authorList>
    </citation>
    <scope>NUCLEOTIDE SEQUENCE [LARGE SCALE GENOMIC DNA]</scope>
    <source>
        <strain evidence="2 3">DSM 16991</strain>
    </source>
</reference>
<feature type="signal peptide" evidence="1">
    <location>
        <begin position="1"/>
        <end position="20"/>
    </location>
</feature>
<proteinExistence type="predicted"/>
<dbReference type="EMBL" id="AZFW01000047">
    <property type="protein sequence ID" value="KRM27548.1"/>
    <property type="molecule type" value="Genomic_DNA"/>
</dbReference>
<organism evidence="2 3">
    <name type="scientific">Schleiferilactobacillus harbinensis DSM 16991</name>
    <dbReference type="NCBI Taxonomy" id="1122147"/>
    <lineage>
        <taxon>Bacteria</taxon>
        <taxon>Bacillati</taxon>
        <taxon>Bacillota</taxon>
        <taxon>Bacilli</taxon>
        <taxon>Lactobacillales</taxon>
        <taxon>Lactobacillaceae</taxon>
        <taxon>Schleiferilactobacillus</taxon>
    </lineage>
</organism>
<dbReference type="PATRIC" id="fig|1122147.4.peg.2545"/>
<feature type="chain" id="PRO_5038377597" description="Teichoic acid-binding N-acetylmuramoyl L-alalanine amidase" evidence="1">
    <location>
        <begin position="21"/>
        <end position="357"/>
    </location>
</feature>
<gene>
    <name evidence="2" type="ORF">FC91_GL002464</name>
</gene>
<dbReference type="RefSeq" id="WP_027829315.1">
    <property type="nucleotide sequence ID" value="NZ_AUEH01000052.1"/>
</dbReference>
<evidence type="ECO:0008006" key="4">
    <source>
        <dbReference type="Google" id="ProtNLM"/>
    </source>
</evidence>
<evidence type="ECO:0000256" key="1">
    <source>
        <dbReference type="SAM" id="SignalP"/>
    </source>
</evidence>
<accession>A0A0R1XLI0</accession>
<sequence length="357" mass="38260">MRQFKHLLIATALLSAGALAITPIVAQPATVSAATTQTKGDGVVTPAKGVVYIARSGGANTYSDPASLTSVNGHLAFGSAWRYSAILNSPTTGVTAYKVSGTQWVANIDVSNAPTATGKITAQKKSGKLYLSYYNDGIATYKDPEMKQINTGYAQLTFIPMPMGENGVAYDQIAVNTMGQTTAYHLAQGWVPAGGYFYEENPAVYTVEKGAGTVIVGTKGAPIYTDQTLTKTTGRTLAAGSQWQYFSYLKGQQSGVFTSQNAYNLGGNQWVARRDVTAYANGVRINSNIFTVNYPAHPTWSVAKYQFVNGQMKAVGLLPAKSQWKTFQDRIVGGKIYHSLGGNQWVLASTGTLKYNY</sequence>
<dbReference type="OrthoDB" id="384721at2"/>